<reference evidence="5" key="1">
    <citation type="journal article" date="2008" name="Nature">
        <title>The amphioxus genome and the evolution of the chordate karyotype.</title>
        <authorList>
            <consortium name="US DOE Joint Genome Institute (JGI-PGF)"/>
            <person name="Putnam N.H."/>
            <person name="Butts T."/>
            <person name="Ferrier D.E.K."/>
            <person name="Furlong R.F."/>
            <person name="Hellsten U."/>
            <person name="Kawashima T."/>
            <person name="Robinson-Rechavi M."/>
            <person name="Shoguchi E."/>
            <person name="Terry A."/>
            <person name="Yu J.-K."/>
            <person name="Benito-Gutierrez E.L."/>
            <person name="Dubchak I."/>
            <person name="Garcia-Fernandez J."/>
            <person name="Gibson-Brown J.J."/>
            <person name="Grigoriev I.V."/>
            <person name="Horton A.C."/>
            <person name="de Jong P.J."/>
            <person name="Jurka J."/>
            <person name="Kapitonov V.V."/>
            <person name="Kohara Y."/>
            <person name="Kuroki Y."/>
            <person name="Lindquist E."/>
            <person name="Lucas S."/>
            <person name="Osoegawa K."/>
            <person name="Pennacchio L.A."/>
            <person name="Salamov A.A."/>
            <person name="Satou Y."/>
            <person name="Sauka-Spengler T."/>
            <person name="Schmutz J."/>
            <person name="Shin-I T."/>
            <person name="Toyoda A."/>
            <person name="Bronner-Fraser M."/>
            <person name="Fujiyama A."/>
            <person name="Holland L.Z."/>
            <person name="Holland P.W.H."/>
            <person name="Satoh N."/>
            <person name="Rokhsar D.S."/>
        </authorList>
    </citation>
    <scope>NUCLEOTIDE SEQUENCE [LARGE SCALE GENOMIC DNA]</scope>
    <source>
        <strain evidence="5">S238N-H82</strain>
        <tissue evidence="5">Testes</tissue>
    </source>
</reference>
<dbReference type="Pfam" id="PF05729">
    <property type="entry name" value="NACHT"/>
    <property type="match status" value="1"/>
</dbReference>
<evidence type="ECO:0000313" key="5">
    <source>
        <dbReference type="EMBL" id="EEN62828.1"/>
    </source>
</evidence>
<dbReference type="Pfam" id="PF00531">
    <property type="entry name" value="Death"/>
    <property type="match status" value="1"/>
</dbReference>
<organism>
    <name type="scientific">Branchiostoma floridae</name>
    <name type="common">Florida lancelet</name>
    <name type="synonym">Amphioxus</name>
    <dbReference type="NCBI Taxonomy" id="7739"/>
    <lineage>
        <taxon>Eukaryota</taxon>
        <taxon>Metazoa</taxon>
        <taxon>Chordata</taxon>
        <taxon>Cephalochordata</taxon>
        <taxon>Leptocardii</taxon>
        <taxon>Amphioxiformes</taxon>
        <taxon>Branchiostomatidae</taxon>
        <taxon>Branchiostoma</taxon>
    </lineage>
</organism>
<dbReference type="SUPFAM" id="SSF52047">
    <property type="entry name" value="RNI-like"/>
    <property type="match status" value="2"/>
</dbReference>
<gene>
    <name evidence="5" type="ORF">BRAFLDRAFT_82459</name>
</gene>
<name>C3YAT0_BRAFL</name>
<dbReference type="PANTHER" id="PTHR46312:SF2">
    <property type="entry name" value="NUCLEOTIDE-BINDING OLIGOMERIZATION DOMAIN-CONTAINING PROTEIN 2-LIKE"/>
    <property type="match status" value="1"/>
</dbReference>
<keyword evidence="1" id="KW-0547">Nucleotide-binding</keyword>
<dbReference type="InterPro" id="IPR007111">
    <property type="entry name" value="NACHT_NTPase"/>
</dbReference>
<dbReference type="Gene3D" id="1.10.533.10">
    <property type="entry name" value="Death Domain, Fas"/>
    <property type="match status" value="1"/>
</dbReference>
<dbReference type="EMBL" id="GG666494">
    <property type="protein sequence ID" value="EEN62828.1"/>
    <property type="molecule type" value="Genomic_DNA"/>
</dbReference>
<sequence length="1113" mass="123702">MSRGYTRSHRATLTATGNIQLRKTTQISVKSTKDYKVTRTISMAEGWHDFATGVRKYFFYIKENVSSDWKDLAFHLDFRRSDINNIAGRNRDDKSRCMDLLEEWLKCNGEKSTREVLLEALSEANLQSTVDGLKNKYPESQSQASSSQQEIAVVKAVKKYYELKLTHVKPLIWNDNFTLTISDIFTQLELVPTSANLLEMSEDGLLSGQETKLNSLDDLFNPDITAQSTEIRCVLIEGEAGGGKTTFLSKEALDAVSKKTELGRRHDIILLIHLREVRDGETIEMIVLDQCVPTTKGVDVGSIETILEKNQSRVLFLLDGYDELRTEARAPGQAIPKLLDGKLYPFSMIVITSRPSAGVQQYTQPDYQVHIKGFSPEHMRKYIQQYFSIIGNPHIADGLQAILDKNSLVTDLVRTPIFLLLVCVLCEEDQELVSTGTMTGLYNNLLKCLVKKHCKREGVDMLTERLLTGVNDTLLQLGMFALEALLGNKTFIDLTQLEGQHINWDLLLRLGVVTLDVSASKVHPKKQLNFSHKTMQDFLAGRYVAHAMGNEDIGELLQLTSIHKALKLSNLIQFTCGCDSRATQVVMAEMINLSSKEFSCLRPYNFQKSHMPVKAFIRKSAENYRTFVLLCLDILNENKEPDVLQAVSRALPVITMDLERHKKQHAALKYYLQNIQSSLLQNNVMLSLSGEDGFQYLQQLFASPILGLQLDLKLCYNAHLGSPDQTTRLVSVLMNVPGMRALDLSDTGLTPSMLQVLVQGFGHMPLLKELDLSNNRDIGDAGMNVLESGLSSVPHLTVLRLKLVCMTAVGMKSLVPKMRHLEELTELDISQNDISDTEMESVSAALLNFTAMQVFVLERIGISNTGMRKLVPALCRSNTLIKLDISRNINIGDPGLECIADILPQLTAIKVLLLRCTGISDRGISTLVQALPHLVQLQVLDVSFNKIGDSGIVSLVETLCQPKRLDIEQNPAGDKSLTNNTLQELHIGGVRGVTGTGLGRVAQLIIALPALTRLDMSGSWDTPAHLPDTADVTQADTHTHLSDTAAMTLAKALPRLPVLEWLDLWYISMEPAGFQAVVQAAEEHPTLDRLWYDKGGVPEGADTSASCLTLNPW</sequence>
<dbReference type="InterPro" id="IPR001611">
    <property type="entry name" value="Leu-rich_rpt"/>
</dbReference>
<evidence type="ECO:0000259" key="3">
    <source>
        <dbReference type="PROSITE" id="PS50017"/>
    </source>
</evidence>
<dbReference type="Gene3D" id="3.40.50.300">
    <property type="entry name" value="P-loop containing nucleotide triphosphate hydrolases"/>
    <property type="match status" value="1"/>
</dbReference>
<dbReference type="FunFam" id="1.10.533.10:FF:000095">
    <property type="entry name" value="Predicted protein"/>
    <property type="match status" value="1"/>
</dbReference>
<dbReference type="Pfam" id="PF13516">
    <property type="entry name" value="LRR_6"/>
    <property type="match status" value="4"/>
</dbReference>
<feature type="domain" description="Death" evidence="3">
    <location>
        <begin position="61"/>
        <end position="137"/>
    </location>
</feature>
<dbReference type="SMART" id="SM00367">
    <property type="entry name" value="LRR_CC"/>
    <property type="match status" value="5"/>
</dbReference>
<evidence type="ECO:0000256" key="2">
    <source>
        <dbReference type="ARBA" id="ARBA00022840"/>
    </source>
</evidence>
<evidence type="ECO:0000256" key="1">
    <source>
        <dbReference type="ARBA" id="ARBA00022741"/>
    </source>
</evidence>
<dbReference type="InterPro" id="IPR000488">
    <property type="entry name" value="Death_dom"/>
</dbReference>
<dbReference type="GO" id="GO:0005524">
    <property type="term" value="F:ATP binding"/>
    <property type="evidence" value="ECO:0007669"/>
    <property type="project" value="UniProtKB-KW"/>
</dbReference>
<evidence type="ECO:0008006" key="6">
    <source>
        <dbReference type="Google" id="ProtNLM"/>
    </source>
</evidence>
<dbReference type="InterPro" id="IPR011029">
    <property type="entry name" value="DEATH-like_dom_sf"/>
</dbReference>
<dbReference type="Gene3D" id="3.80.10.10">
    <property type="entry name" value="Ribonuclease Inhibitor"/>
    <property type="match status" value="1"/>
</dbReference>
<keyword evidence="2" id="KW-0067">ATP-binding</keyword>
<dbReference type="GO" id="GO:0007165">
    <property type="term" value="P:signal transduction"/>
    <property type="evidence" value="ECO:0007669"/>
    <property type="project" value="InterPro"/>
</dbReference>
<dbReference type="PROSITE" id="PS50837">
    <property type="entry name" value="NACHT"/>
    <property type="match status" value="1"/>
</dbReference>
<feature type="domain" description="NACHT" evidence="4">
    <location>
        <begin position="232"/>
        <end position="357"/>
    </location>
</feature>
<accession>C3YAT0</accession>
<dbReference type="InterPro" id="IPR027417">
    <property type="entry name" value="P-loop_NTPase"/>
</dbReference>
<proteinExistence type="predicted"/>
<dbReference type="InParanoid" id="C3YAT0"/>
<dbReference type="PROSITE" id="PS50017">
    <property type="entry name" value="DEATH_DOMAIN"/>
    <property type="match status" value="1"/>
</dbReference>
<dbReference type="InterPro" id="IPR006553">
    <property type="entry name" value="Leu-rich_rpt_Cys-con_subtyp"/>
</dbReference>
<dbReference type="SUPFAM" id="SSF47986">
    <property type="entry name" value="DEATH domain"/>
    <property type="match status" value="1"/>
</dbReference>
<dbReference type="AlphaFoldDB" id="C3YAT0"/>
<dbReference type="SUPFAM" id="SSF52540">
    <property type="entry name" value="P-loop containing nucleoside triphosphate hydrolases"/>
    <property type="match status" value="1"/>
</dbReference>
<dbReference type="CDD" id="cd01670">
    <property type="entry name" value="Death"/>
    <property type="match status" value="1"/>
</dbReference>
<dbReference type="PANTHER" id="PTHR46312">
    <property type="entry name" value="NACHT DOMAIN-CONTAINING PROTEIN"/>
    <property type="match status" value="1"/>
</dbReference>
<evidence type="ECO:0000259" key="4">
    <source>
        <dbReference type="PROSITE" id="PS50837"/>
    </source>
</evidence>
<dbReference type="InterPro" id="IPR032675">
    <property type="entry name" value="LRR_dom_sf"/>
</dbReference>
<dbReference type="SMART" id="SM00368">
    <property type="entry name" value="LRR_RI"/>
    <property type="match status" value="5"/>
</dbReference>
<dbReference type="eggNOG" id="ENOG502QWRJ">
    <property type="taxonomic scope" value="Eukaryota"/>
</dbReference>
<protein>
    <recommendedName>
        <fullName evidence="6">Death domain-containing protein</fullName>
    </recommendedName>
</protein>